<feature type="transmembrane region" description="Helical" evidence="8">
    <location>
        <begin position="342"/>
        <end position="364"/>
    </location>
</feature>
<proteinExistence type="predicted"/>
<dbReference type="GO" id="GO:0016020">
    <property type="term" value="C:membrane"/>
    <property type="evidence" value="ECO:0007669"/>
    <property type="project" value="UniProtKB-SubCell"/>
</dbReference>
<feature type="transmembrane region" description="Helical" evidence="8">
    <location>
        <begin position="160"/>
        <end position="180"/>
    </location>
</feature>
<dbReference type="GO" id="GO:0015297">
    <property type="term" value="F:antiporter activity"/>
    <property type="evidence" value="ECO:0007669"/>
    <property type="project" value="UniProtKB-KW"/>
</dbReference>
<evidence type="ECO:0000256" key="5">
    <source>
        <dbReference type="ARBA" id="ARBA00022989"/>
    </source>
</evidence>
<evidence type="ECO:0000256" key="8">
    <source>
        <dbReference type="SAM" id="Phobius"/>
    </source>
</evidence>
<dbReference type="SUPFAM" id="SSF52402">
    <property type="entry name" value="Adenine nucleotide alpha hydrolases-like"/>
    <property type="match status" value="1"/>
</dbReference>
<evidence type="ECO:0000259" key="10">
    <source>
        <dbReference type="Pfam" id="PF00999"/>
    </source>
</evidence>
<dbReference type="InterPro" id="IPR006016">
    <property type="entry name" value="UspA"/>
</dbReference>
<feature type="transmembrane region" description="Helical" evidence="8">
    <location>
        <begin position="69"/>
        <end position="88"/>
    </location>
</feature>
<evidence type="ECO:0000256" key="3">
    <source>
        <dbReference type="ARBA" id="ARBA00022449"/>
    </source>
</evidence>
<organism evidence="12 13">
    <name type="scientific">Flavobacterium resistens</name>
    <dbReference type="NCBI Taxonomy" id="443612"/>
    <lineage>
        <taxon>Bacteria</taxon>
        <taxon>Pseudomonadati</taxon>
        <taxon>Bacteroidota</taxon>
        <taxon>Flavobacteriia</taxon>
        <taxon>Flavobacteriales</taxon>
        <taxon>Flavobacteriaceae</taxon>
        <taxon>Flavobacterium</taxon>
    </lineage>
</organism>
<evidence type="ECO:0000256" key="2">
    <source>
        <dbReference type="ARBA" id="ARBA00022448"/>
    </source>
</evidence>
<dbReference type="EMBL" id="FXTA01000003">
    <property type="protein sequence ID" value="SMO71036.1"/>
    <property type="molecule type" value="Genomic_DNA"/>
</dbReference>
<evidence type="ECO:0000313" key="13">
    <source>
        <dbReference type="Proteomes" id="UP000317289"/>
    </source>
</evidence>
<evidence type="ECO:0000259" key="9">
    <source>
        <dbReference type="Pfam" id="PF00582"/>
    </source>
</evidence>
<evidence type="ECO:0000313" key="12">
    <source>
        <dbReference type="EMBL" id="SMO71036.1"/>
    </source>
</evidence>
<keyword evidence="4 8" id="KW-0812">Transmembrane</keyword>
<dbReference type="AlphaFoldDB" id="A0A521DHC5"/>
<dbReference type="RefSeq" id="WP_142450950.1">
    <property type="nucleotide sequence ID" value="NZ_FXTA01000003.1"/>
</dbReference>
<feature type="transmembrane region" description="Helical" evidence="8">
    <location>
        <begin position="278"/>
        <end position="296"/>
    </location>
</feature>
<feature type="transmembrane region" description="Helical" evidence="8">
    <location>
        <begin position="249"/>
        <end position="266"/>
    </location>
</feature>
<feature type="transmembrane region" description="Helical" evidence="8">
    <location>
        <begin position="100"/>
        <end position="123"/>
    </location>
</feature>
<reference evidence="12 13" key="1">
    <citation type="submission" date="2017-05" db="EMBL/GenBank/DDBJ databases">
        <authorList>
            <person name="Varghese N."/>
            <person name="Submissions S."/>
        </authorList>
    </citation>
    <scope>NUCLEOTIDE SEQUENCE [LARGE SCALE GENOMIC DNA]</scope>
    <source>
        <strain evidence="12 13">DSM 19382</strain>
    </source>
</reference>
<dbReference type="Gene3D" id="1.20.1530.20">
    <property type="match status" value="1"/>
</dbReference>
<comment type="subcellular location">
    <subcellularLocation>
        <location evidence="1">Membrane</location>
        <topology evidence="1">Multi-pass membrane protein</topology>
    </subcellularLocation>
</comment>
<dbReference type="Gene3D" id="3.40.50.620">
    <property type="entry name" value="HUPs"/>
    <property type="match status" value="1"/>
</dbReference>
<reference evidence="11 14" key="2">
    <citation type="submission" date="2019-11" db="EMBL/GenBank/DDBJ databases">
        <title>Flavobacterium resistens genome.</title>
        <authorList>
            <person name="Wilson V.M."/>
            <person name="Newman J.D."/>
        </authorList>
    </citation>
    <scope>NUCLEOTIDE SEQUENCE [LARGE SCALE GENOMIC DNA]</scope>
    <source>
        <strain evidence="11 14">DSM 19382</strain>
    </source>
</reference>
<dbReference type="Proteomes" id="UP000468990">
    <property type="component" value="Unassembled WGS sequence"/>
</dbReference>
<evidence type="ECO:0000313" key="14">
    <source>
        <dbReference type="Proteomes" id="UP000468990"/>
    </source>
</evidence>
<keyword evidence="3" id="KW-0050">Antiport</keyword>
<feature type="transmembrane region" description="Helical" evidence="8">
    <location>
        <begin position="227"/>
        <end position="243"/>
    </location>
</feature>
<keyword evidence="7 8" id="KW-0472">Membrane</keyword>
<dbReference type="EMBL" id="WKKG01000006">
    <property type="protein sequence ID" value="MRX68718.1"/>
    <property type="molecule type" value="Genomic_DNA"/>
</dbReference>
<accession>A0A521DHC5</accession>
<dbReference type="InterPro" id="IPR014729">
    <property type="entry name" value="Rossmann-like_a/b/a_fold"/>
</dbReference>
<feature type="domain" description="Cation/H+ exchanger transmembrane" evidence="10">
    <location>
        <begin position="28"/>
        <end position="390"/>
    </location>
</feature>
<keyword evidence="14" id="KW-1185">Reference proteome</keyword>
<feature type="domain" description="UspA" evidence="9">
    <location>
        <begin position="418"/>
        <end position="545"/>
    </location>
</feature>
<feature type="transmembrane region" description="Helical" evidence="8">
    <location>
        <begin position="192"/>
        <end position="215"/>
    </location>
</feature>
<evidence type="ECO:0000256" key="6">
    <source>
        <dbReference type="ARBA" id="ARBA00023065"/>
    </source>
</evidence>
<dbReference type="PANTHER" id="PTHR43562">
    <property type="entry name" value="NAPA-TYPE SODIUM/HYDROGEN ANTIPORTER"/>
    <property type="match status" value="1"/>
</dbReference>
<gene>
    <name evidence="11" type="ORF">GJU42_12150</name>
    <name evidence="12" type="ORF">SAMN06265349_103259</name>
</gene>
<dbReference type="Pfam" id="PF00999">
    <property type="entry name" value="Na_H_Exchanger"/>
    <property type="match status" value="1"/>
</dbReference>
<evidence type="ECO:0000256" key="4">
    <source>
        <dbReference type="ARBA" id="ARBA00022692"/>
    </source>
</evidence>
<keyword evidence="6" id="KW-0406">Ion transport</keyword>
<feature type="transmembrane region" description="Helical" evidence="8">
    <location>
        <begin position="129"/>
        <end position="148"/>
    </location>
</feature>
<dbReference type="Pfam" id="PF00582">
    <property type="entry name" value="Usp"/>
    <property type="match status" value="1"/>
</dbReference>
<protein>
    <submittedName>
        <fullName evidence="11">Cation:proton antiporter</fullName>
    </submittedName>
    <submittedName>
        <fullName evidence="12">Transporter, CPA2 family</fullName>
    </submittedName>
</protein>
<name>A0A521DHC5_9FLAO</name>
<evidence type="ECO:0000256" key="7">
    <source>
        <dbReference type="ARBA" id="ARBA00023136"/>
    </source>
</evidence>
<dbReference type="InterPro" id="IPR006153">
    <property type="entry name" value="Cation/H_exchanger_TM"/>
</dbReference>
<evidence type="ECO:0000313" key="11">
    <source>
        <dbReference type="EMBL" id="MRX68718.1"/>
    </source>
</evidence>
<dbReference type="OrthoDB" id="9793589at2"/>
<feature type="transmembrane region" description="Helical" evidence="8">
    <location>
        <begin position="302"/>
        <end position="321"/>
    </location>
</feature>
<keyword evidence="2" id="KW-0813">Transport</keyword>
<dbReference type="Proteomes" id="UP000317289">
    <property type="component" value="Unassembled WGS sequence"/>
</dbReference>
<evidence type="ECO:0000256" key="1">
    <source>
        <dbReference type="ARBA" id="ARBA00004141"/>
    </source>
</evidence>
<feature type="transmembrane region" description="Helical" evidence="8">
    <location>
        <begin position="20"/>
        <end position="37"/>
    </location>
</feature>
<keyword evidence="5 8" id="KW-1133">Transmembrane helix</keyword>
<sequence length="715" mass="79008">MIEFFRHFIHEFELPLTNPVLIFSLILFIILLSPILLKKINIPGIIGLIISGVIIGPHGLHLLEKNSAVNLFSTIGLLYIMFIAGLELDMNEFKANRNKSLLFGFFTFIIPLSIGFPVCYYLLQYGFNASFLTASMFATHTLVAYPIVSKLGIAKNQAVAITVGGTILTDTAVLIILAVIMGSSQGSLNQAFWIKLTVSLAIFSAIMFLVIPRIAKWFFKKLESEKHAHYIFVLSVVFFAAFLAEVAGVEPIIGAFVAGLALNPLIPHSSALMNRIEFIGNSLFIPFFLISVGMLVDVSVILSGPTALIVAATLSVVAIFGKWTAAFFTQIVFRYTKTERQLIFGLSSAHAAATLAVILVGFKAKILDENILNGTIILILITCIVASFATEKAAKKIAICEEEISHEDASHDQILDEHILIPLAKTSATASLLDFALLIKDKKSPNPVTLLTIVPNNDQAEKNILKYRKAVDKFVIQGSASEVKINTIARIDHNPASGIARTSKEIMSDIVIIGWPKKTGFLDKIFGENVDSIINNVDKSLFICRFPTNFIEEKRLVFVCPPFSERGIGFHLLLQKICRLSQELSIPIVIYADYKTHQAIQGIANNLRLNAKFGFKSVIEWDNFESISDEMKSTDLIVFNLSRKGSVSYQSIFERLPQKFEKSFGDNNIILVYPQDDRKESAMDAYEDFTATPLTKGLEAIEQIGRGLGSILKKG</sequence>
<dbReference type="InterPro" id="IPR038770">
    <property type="entry name" value="Na+/solute_symporter_sf"/>
</dbReference>
<dbReference type="PANTHER" id="PTHR43562:SF4">
    <property type="entry name" value="NA(+)_H(+) ANTIPORTER NHAS5"/>
    <property type="match status" value="1"/>
</dbReference>
<feature type="transmembrane region" description="Helical" evidence="8">
    <location>
        <begin position="370"/>
        <end position="389"/>
    </location>
</feature>
<feature type="transmembrane region" description="Helical" evidence="8">
    <location>
        <begin position="44"/>
        <end position="63"/>
    </location>
</feature>
<dbReference type="GO" id="GO:1902600">
    <property type="term" value="P:proton transmembrane transport"/>
    <property type="evidence" value="ECO:0007669"/>
    <property type="project" value="InterPro"/>
</dbReference>